<evidence type="ECO:0000313" key="3">
    <source>
        <dbReference type="EMBL" id="PKY72224.1"/>
    </source>
</evidence>
<name>A0A2I1IM69_9ACTO</name>
<dbReference type="EMBL" id="PKKO01000003">
    <property type="protein sequence ID" value="PKY72224.1"/>
    <property type="molecule type" value="Genomic_DNA"/>
</dbReference>
<reference evidence="3 4" key="1">
    <citation type="submission" date="2017-12" db="EMBL/GenBank/DDBJ databases">
        <title>Phylogenetic diversity of female urinary microbiome.</title>
        <authorList>
            <person name="Thomas-White K."/>
            <person name="Wolfe A.J."/>
        </authorList>
    </citation>
    <scope>NUCLEOTIDE SEQUENCE [LARGE SCALE GENOMIC DNA]</scope>
    <source>
        <strain evidence="3 4">UMB0402</strain>
    </source>
</reference>
<feature type="transmembrane region" description="Helical" evidence="2">
    <location>
        <begin position="100"/>
        <end position="118"/>
    </location>
</feature>
<evidence type="ECO:0000256" key="2">
    <source>
        <dbReference type="SAM" id="Phobius"/>
    </source>
</evidence>
<proteinExistence type="predicted"/>
<accession>A0A2I1IM69</accession>
<dbReference type="STRING" id="33007.HMPREF3198_00139"/>
<feature type="transmembrane region" description="Helical" evidence="2">
    <location>
        <begin position="6"/>
        <end position="25"/>
    </location>
</feature>
<organism evidence="3 4">
    <name type="scientific">Winkia neuii</name>
    <dbReference type="NCBI Taxonomy" id="33007"/>
    <lineage>
        <taxon>Bacteria</taxon>
        <taxon>Bacillati</taxon>
        <taxon>Actinomycetota</taxon>
        <taxon>Actinomycetes</taxon>
        <taxon>Actinomycetales</taxon>
        <taxon>Actinomycetaceae</taxon>
        <taxon>Winkia</taxon>
    </lineage>
</organism>
<dbReference type="AlphaFoldDB" id="A0A2I1IM69"/>
<dbReference type="Proteomes" id="UP000235122">
    <property type="component" value="Unassembled WGS sequence"/>
</dbReference>
<keyword evidence="2" id="KW-1133">Transmembrane helix</keyword>
<evidence type="ECO:0000313" key="4">
    <source>
        <dbReference type="Proteomes" id="UP000235122"/>
    </source>
</evidence>
<comment type="caution">
    <text evidence="3">The sequence shown here is derived from an EMBL/GenBank/DDBJ whole genome shotgun (WGS) entry which is preliminary data.</text>
</comment>
<keyword evidence="4" id="KW-1185">Reference proteome</keyword>
<keyword evidence="2" id="KW-0812">Transmembrane</keyword>
<feature type="region of interest" description="Disordered" evidence="1">
    <location>
        <begin position="191"/>
        <end position="253"/>
    </location>
</feature>
<protein>
    <submittedName>
        <fullName evidence="3">Uncharacterized protein</fullName>
    </submittedName>
</protein>
<sequence>MEFGGLVFAALVLVVLGFVFPKLVFWRMAVSQGNESDRYSEKLQVLNTRYVRHHGPGDNGGKLFPQLGGKMNNSRSELVNARAQRAALVARRHAAAQRRVAVTALMVVALVVVLIVAASGVISLLWALLPTAGVAGALYYSRQSVVADRKRDAADLERIRHLKEEALKSNRPAPKANKSWRQLSRLIQFDTGETDTESSQESAREVQAEQQNKDRDAKAQEQAGSTAQPAKRPRKHATGMSWSPMPVPAPTHKLKPLVQPRTVAVEHMRGDTPATGVAVPYRPRTVHRVEAAMTADEVARTALVRMDGDDMLAARRANAS</sequence>
<evidence type="ECO:0000256" key="1">
    <source>
        <dbReference type="SAM" id="MobiDB-lite"/>
    </source>
</evidence>
<feature type="compositionally biased region" description="Basic and acidic residues" evidence="1">
    <location>
        <begin position="202"/>
        <end position="219"/>
    </location>
</feature>
<keyword evidence="2" id="KW-0472">Membrane</keyword>
<gene>
    <name evidence="3" type="ORF">CYJ19_05055</name>
</gene>